<gene>
    <name evidence="4" type="ORF">NJR55_00495</name>
</gene>
<dbReference type="Proteomes" id="UP001139474">
    <property type="component" value="Unassembled WGS sequence"/>
</dbReference>
<evidence type="ECO:0000259" key="3">
    <source>
        <dbReference type="Pfam" id="PF06429"/>
    </source>
</evidence>
<protein>
    <recommendedName>
        <fullName evidence="3">Flagellar basal-body/hook protein C-terminal domain-containing protein</fullName>
    </recommendedName>
</protein>
<dbReference type="EMBL" id="JAMZDE010000001">
    <property type="protein sequence ID" value="MCP1338057.1"/>
    <property type="molecule type" value="Genomic_DNA"/>
</dbReference>
<dbReference type="RefSeq" id="WP_011233541.1">
    <property type="nucleotide sequence ID" value="NZ_JAMZDE010000001.1"/>
</dbReference>
<reference evidence="4" key="1">
    <citation type="submission" date="2022-06" db="EMBL/GenBank/DDBJ databases">
        <title>Idiomarina rhizosphaerae M1R2S28.</title>
        <authorList>
            <person name="Sun J.-Q."/>
            <person name="Li L.-F."/>
        </authorList>
    </citation>
    <scope>NUCLEOTIDE SEQUENCE</scope>
    <source>
        <strain evidence="4">M1R2S28</strain>
    </source>
</reference>
<dbReference type="AlphaFoldDB" id="A0A9X2FT78"/>
<evidence type="ECO:0000256" key="2">
    <source>
        <dbReference type="SAM" id="MobiDB-lite"/>
    </source>
</evidence>
<comment type="caution">
    <text evidence="4">The sequence shown here is derived from an EMBL/GenBank/DDBJ whole genome shotgun (WGS) entry which is preliminary data.</text>
</comment>
<feature type="domain" description="Flagellar basal-body/hook protein C-terminal" evidence="3">
    <location>
        <begin position="68"/>
        <end position="102"/>
    </location>
</feature>
<evidence type="ECO:0000313" key="4">
    <source>
        <dbReference type="EMBL" id="MCP1338057.1"/>
    </source>
</evidence>
<name>A0A9X2FT78_9GAMM</name>
<feature type="compositionally biased region" description="Polar residues" evidence="2">
    <location>
        <begin position="68"/>
        <end position="90"/>
    </location>
</feature>
<comment type="similarity">
    <text evidence="1">Belongs to the flagella basal body rod proteins family.</text>
</comment>
<feature type="region of interest" description="Disordered" evidence="2">
    <location>
        <begin position="1"/>
        <end position="105"/>
    </location>
</feature>
<evidence type="ECO:0000313" key="5">
    <source>
        <dbReference type="Proteomes" id="UP001139474"/>
    </source>
</evidence>
<feature type="compositionally biased region" description="Low complexity" evidence="2">
    <location>
        <begin position="50"/>
        <end position="67"/>
    </location>
</feature>
<evidence type="ECO:0000256" key="1">
    <source>
        <dbReference type="ARBA" id="ARBA00009677"/>
    </source>
</evidence>
<organism evidence="4 5">
    <name type="scientific">Idiomarina rhizosphaerae</name>
    <dbReference type="NCBI Taxonomy" id="2961572"/>
    <lineage>
        <taxon>Bacteria</taxon>
        <taxon>Pseudomonadati</taxon>
        <taxon>Pseudomonadota</taxon>
        <taxon>Gammaproteobacteria</taxon>
        <taxon>Alteromonadales</taxon>
        <taxon>Idiomarinaceae</taxon>
        <taxon>Idiomarina</taxon>
    </lineage>
</organism>
<sequence length="105" mass="10804">MEIGAAMNSGLQGMQRANQQVSQASQEIASASTSGRNDVQQQSNAVANGAQAATETASETSQSVTAANTTDSLVSLNQGQTNFESNTRTVETADEMLGTMIDTSA</sequence>
<dbReference type="Pfam" id="PF06429">
    <property type="entry name" value="Flg_bbr_C"/>
    <property type="match status" value="1"/>
</dbReference>
<proteinExistence type="inferred from homology"/>
<feature type="compositionally biased region" description="Polar residues" evidence="2">
    <location>
        <begin position="9"/>
        <end position="46"/>
    </location>
</feature>
<dbReference type="InterPro" id="IPR010930">
    <property type="entry name" value="Flg_bb/hook_C_dom"/>
</dbReference>
<keyword evidence="5" id="KW-1185">Reference proteome</keyword>
<accession>A0A9X2FT78</accession>
<dbReference type="GeneID" id="41335426"/>